<protein>
    <submittedName>
        <fullName evidence="1">Uncharacterized protein</fullName>
    </submittedName>
</protein>
<dbReference type="EMBL" id="CAJNRD030001120">
    <property type="protein sequence ID" value="CAG5093082.1"/>
    <property type="molecule type" value="Genomic_DNA"/>
</dbReference>
<gene>
    <name evidence="1" type="ORF">HICCMSTLAB_LOCUS6574</name>
</gene>
<evidence type="ECO:0000313" key="2">
    <source>
        <dbReference type="Proteomes" id="UP000786811"/>
    </source>
</evidence>
<reference evidence="1" key="1">
    <citation type="submission" date="2021-04" db="EMBL/GenBank/DDBJ databases">
        <authorList>
            <person name="Chebbi M.A.C M."/>
        </authorList>
    </citation>
    <scope>NUCLEOTIDE SEQUENCE</scope>
</reference>
<keyword evidence="2" id="KW-1185">Reference proteome</keyword>
<proteinExistence type="predicted"/>
<dbReference type="Proteomes" id="UP000786811">
    <property type="component" value="Unassembled WGS sequence"/>
</dbReference>
<evidence type="ECO:0000313" key="1">
    <source>
        <dbReference type="EMBL" id="CAG5093082.1"/>
    </source>
</evidence>
<dbReference type="OrthoDB" id="6485269at2759"/>
<organism evidence="1 2">
    <name type="scientific">Cotesia congregata</name>
    <name type="common">Parasitoid wasp</name>
    <name type="synonym">Apanteles congregatus</name>
    <dbReference type="NCBI Taxonomy" id="51543"/>
    <lineage>
        <taxon>Eukaryota</taxon>
        <taxon>Metazoa</taxon>
        <taxon>Ecdysozoa</taxon>
        <taxon>Arthropoda</taxon>
        <taxon>Hexapoda</taxon>
        <taxon>Insecta</taxon>
        <taxon>Pterygota</taxon>
        <taxon>Neoptera</taxon>
        <taxon>Endopterygota</taxon>
        <taxon>Hymenoptera</taxon>
        <taxon>Apocrita</taxon>
        <taxon>Ichneumonoidea</taxon>
        <taxon>Braconidae</taxon>
        <taxon>Microgastrinae</taxon>
        <taxon>Cotesia</taxon>
    </lineage>
</organism>
<name>A0A8J2MKY0_COTCN</name>
<comment type="caution">
    <text evidence="1">The sequence shown here is derived from an EMBL/GenBank/DDBJ whole genome shotgun (WGS) entry which is preliminary data.</text>
</comment>
<sequence>MIDCLITSVKTHPNHKFLQAILEFLQFFENWENLENKIPVSKSTSIGLKVTLRATLEILDMLKNECGYKYLMIIRGNDYPDPKMFAQVYRLASTFSLIRPPKGSNVSGDNLLKNLMKPDEVLSSSNQERESWLRKIDAILEDTEPQVEGSSLDEDHDYNEAVTSDVVQSYIAGYITRKMQKNVKCSDCLTTLRMSAVDGQQLQRNDVINKMSRFGGLLYASSELFELTKQLEKCILRAVSKALTNVETISQIYHELKKVNLINVGCFQHERELTVKIIDVYIVMRAHFLAKSENKRYDAAKTKTKMNRKNAKLYS</sequence>
<accession>A0A8J2MKY0</accession>
<dbReference type="AlphaFoldDB" id="A0A8J2MKY0"/>